<dbReference type="InterPro" id="IPR003715">
    <property type="entry name" value="Poly_export_N"/>
</dbReference>
<dbReference type="Pfam" id="PF02563">
    <property type="entry name" value="Poly_export"/>
    <property type="match status" value="1"/>
</dbReference>
<dbReference type="EMBL" id="NVVJ01000043">
    <property type="protein sequence ID" value="PCJ23166.1"/>
    <property type="molecule type" value="Genomic_DNA"/>
</dbReference>
<organism evidence="6 7">
    <name type="scientific">SAR86 cluster bacterium</name>
    <dbReference type="NCBI Taxonomy" id="2030880"/>
    <lineage>
        <taxon>Bacteria</taxon>
        <taxon>Pseudomonadati</taxon>
        <taxon>Pseudomonadota</taxon>
        <taxon>Gammaproteobacteria</taxon>
        <taxon>SAR86 cluster</taxon>
    </lineage>
</organism>
<feature type="domain" description="Soluble ligand binding" evidence="5">
    <location>
        <begin position="832"/>
        <end position="880"/>
    </location>
</feature>
<dbReference type="InterPro" id="IPR049712">
    <property type="entry name" value="Poly_export"/>
</dbReference>
<feature type="domain" description="Soluble ligand binding" evidence="5">
    <location>
        <begin position="217"/>
        <end position="262"/>
    </location>
</feature>
<protein>
    <recommendedName>
        <fullName evidence="8">Sugar transporter</fullName>
    </recommendedName>
</protein>
<evidence type="ECO:0008006" key="8">
    <source>
        <dbReference type="Google" id="ProtNLM"/>
    </source>
</evidence>
<dbReference type="Proteomes" id="UP000218327">
    <property type="component" value="Unassembled WGS sequence"/>
</dbReference>
<accession>A0A2A5AWD7</accession>
<feature type="chain" id="PRO_5012155927" description="Sugar transporter" evidence="3">
    <location>
        <begin position="31"/>
        <end position="939"/>
    </location>
</feature>
<feature type="domain" description="Polysaccharide export protein N-terminal" evidence="4">
    <location>
        <begin position="135"/>
        <end position="202"/>
    </location>
</feature>
<feature type="region of interest" description="Disordered" evidence="2">
    <location>
        <begin position="59"/>
        <end position="84"/>
    </location>
</feature>
<keyword evidence="1 3" id="KW-0732">Signal</keyword>
<evidence type="ECO:0000256" key="1">
    <source>
        <dbReference type="ARBA" id="ARBA00022729"/>
    </source>
</evidence>
<evidence type="ECO:0000259" key="5">
    <source>
        <dbReference type="Pfam" id="PF10531"/>
    </source>
</evidence>
<evidence type="ECO:0000256" key="3">
    <source>
        <dbReference type="SAM" id="SignalP"/>
    </source>
</evidence>
<feature type="domain" description="Soluble ligand binding" evidence="5">
    <location>
        <begin position="606"/>
        <end position="649"/>
    </location>
</feature>
<comment type="caution">
    <text evidence="6">The sequence shown here is derived from an EMBL/GenBank/DDBJ whole genome shotgun (WGS) entry which is preliminary data.</text>
</comment>
<dbReference type="GO" id="GO:0015159">
    <property type="term" value="F:polysaccharide transmembrane transporter activity"/>
    <property type="evidence" value="ECO:0007669"/>
    <property type="project" value="InterPro"/>
</dbReference>
<feature type="domain" description="Soluble ligand binding" evidence="5">
    <location>
        <begin position="300"/>
        <end position="353"/>
    </location>
</feature>
<feature type="domain" description="Soluble ligand binding" evidence="5">
    <location>
        <begin position="699"/>
        <end position="742"/>
    </location>
</feature>
<proteinExistence type="predicted"/>
<name>A0A2A5AWD7_9GAMM</name>
<dbReference type="InterPro" id="IPR019554">
    <property type="entry name" value="Soluble_ligand-bd"/>
</dbReference>
<dbReference type="PANTHER" id="PTHR33619">
    <property type="entry name" value="POLYSACCHARIDE EXPORT PROTEIN GFCE-RELATED"/>
    <property type="match status" value="1"/>
</dbReference>
<dbReference type="AlphaFoldDB" id="A0A2A5AWD7"/>
<reference evidence="7" key="1">
    <citation type="submission" date="2017-08" db="EMBL/GenBank/DDBJ databases">
        <title>A dynamic microbial community with high functional redundancy inhabits the cold, oxic subseafloor aquifer.</title>
        <authorList>
            <person name="Tully B.J."/>
            <person name="Wheat C.G."/>
            <person name="Glazer B.T."/>
            <person name="Huber J.A."/>
        </authorList>
    </citation>
    <scope>NUCLEOTIDE SEQUENCE [LARGE SCALE GENOMIC DNA]</scope>
</reference>
<dbReference type="Gene3D" id="3.10.560.10">
    <property type="entry name" value="Outer membrane lipoprotein wza domain like"/>
    <property type="match status" value="7"/>
</dbReference>
<evidence type="ECO:0000313" key="6">
    <source>
        <dbReference type="EMBL" id="PCJ23166.1"/>
    </source>
</evidence>
<feature type="signal peptide" evidence="3">
    <location>
        <begin position="1"/>
        <end position="30"/>
    </location>
</feature>
<feature type="compositionally biased region" description="Polar residues" evidence="2">
    <location>
        <begin position="59"/>
        <end position="76"/>
    </location>
</feature>
<sequence>MNLKNFCKRLSPLLYVVVLAASLPVVQVNAQDLNLTPEQMVQLQALSAADRQALLNSVSTQGTSQSQFVEPTNITPRPTRGDAPSAIERNAQLTPRTNRVEGRAAVRVSTEELKQFGYELFAGSPTTFAPATDIPVPTNYIMGPGDTVILQLYGQQNVTHELVITREGMLLFPQIGPIAVAGLNFSELREQINEIVSTQLIGQRAAVTLGALRSIRIFVLGEAFRPGSYTVSSLSTMTNALFVSGGITNVGSLRKVQLRRQGVTIAELDLYDLLLRGDTSADQRLLPDDVLFIPTVGSSVAISGDVIRPAIYELKDEETAEEVLALSGGLLPTAFPRASKIERINAQGLRTVIDVDLSSDSGRQSQIRNGDRIEINSVLDQLENVVLIEGHLQRPGGFQWREGIRVSDVIPSISALLPNPDLQYALVVRQQPQTRMSVVHKLALGDAISNPGSAADLELQANDRIVTFGSTVGRGENLRGLLGELNSQASFNNPAALISVAGNVRFPGEYPYLEGMSVGDIVNSAGGMLENSDEKYALLVRKRDNQGAITVEDAIVNALSINSAKSVNRGDALLVFAANASRVGLLGAVIEQLKSQSDSKERSRVVRASGQVRFPGEYPLYEDMTVEGLVRAAGGYTESALATEAELTRYFVQAGAGRQIDHLNVDLQSNGALGQNLRLAEFDNLVVRQLPNWTEAESITISGEVISPGTYSIAKGDSLSSVLQRAGGLTAYADPNASILLRATLRERERELLEQYQAELQSDIAAVALEEAGDDQAEVLAVGENLLSQVENVEPLGRLVIDLPGLLAGAMEEDVIIRNGDQLFLPRTRQEVSILGEVNFPTSHLFNSNLSVADYIDLSGGLTQRSDAGRTYIIKANGQVVSYSSSRWFFQREEVLAAGDTIVVPFDVEPTNYLVTWTSVSTILFNLATSVLAIESVGN</sequence>
<evidence type="ECO:0000313" key="7">
    <source>
        <dbReference type="Proteomes" id="UP000218327"/>
    </source>
</evidence>
<dbReference type="PANTHER" id="PTHR33619:SF3">
    <property type="entry name" value="POLYSACCHARIDE EXPORT PROTEIN GFCE-RELATED"/>
    <property type="match status" value="1"/>
</dbReference>
<dbReference type="Pfam" id="PF10531">
    <property type="entry name" value="SLBB"/>
    <property type="match status" value="6"/>
</dbReference>
<evidence type="ECO:0000259" key="4">
    <source>
        <dbReference type="Pfam" id="PF02563"/>
    </source>
</evidence>
<feature type="domain" description="Soluble ligand binding" evidence="5">
    <location>
        <begin position="498"/>
        <end position="543"/>
    </location>
</feature>
<gene>
    <name evidence="6" type="ORF">COA96_12370</name>
</gene>
<evidence type="ECO:0000256" key="2">
    <source>
        <dbReference type="SAM" id="MobiDB-lite"/>
    </source>
</evidence>